<reference evidence="2" key="1">
    <citation type="submission" date="2022-07" db="EMBL/GenBank/DDBJ databases">
        <authorList>
            <person name="Otstavnykh N."/>
            <person name="Isaeva M."/>
            <person name="Bystritskaya E."/>
        </authorList>
    </citation>
    <scope>NUCLEOTIDE SEQUENCE</scope>
    <source>
        <strain evidence="2">10Alg 79</strain>
    </source>
</reference>
<evidence type="ECO:0000259" key="1">
    <source>
        <dbReference type="Pfam" id="PF13472"/>
    </source>
</evidence>
<dbReference type="SUPFAM" id="SSF52266">
    <property type="entry name" value="SGNH hydrolase"/>
    <property type="match status" value="1"/>
</dbReference>
<dbReference type="RefSeq" id="WP_317626663.1">
    <property type="nucleotide sequence ID" value="NZ_JANFFA010000003.1"/>
</dbReference>
<feature type="domain" description="SGNH hydrolase-type esterase" evidence="1">
    <location>
        <begin position="1"/>
        <end position="171"/>
    </location>
</feature>
<keyword evidence="2" id="KW-0378">Hydrolase</keyword>
<dbReference type="Gene3D" id="3.40.50.1110">
    <property type="entry name" value="SGNH hydrolase"/>
    <property type="match status" value="1"/>
</dbReference>
<dbReference type="InterPro" id="IPR013830">
    <property type="entry name" value="SGNH_hydro"/>
</dbReference>
<name>A0AAJ1X616_9RHOB</name>
<dbReference type="AlphaFoldDB" id="A0AAJ1X616"/>
<keyword evidence="3" id="KW-1185">Reference proteome</keyword>
<accession>A0AAJ1X616</accession>
<evidence type="ECO:0000313" key="3">
    <source>
        <dbReference type="Proteomes" id="UP001227162"/>
    </source>
</evidence>
<proteinExistence type="predicted"/>
<protein>
    <submittedName>
        <fullName evidence="2">SGNH/GDSL hydrolase family protein</fullName>
    </submittedName>
</protein>
<dbReference type="CDD" id="cd01836">
    <property type="entry name" value="FeeA_FeeB_like"/>
    <property type="match status" value="1"/>
</dbReference>
<dbReference type="InterPro" id="IPR036514">
    <property type="entry name" value="SGNH_hydro_sf"/>
</dbReference>
<comment type="caution">
    <text evidence="2">The sequence shown here is derived from an EMBL/GenBank/DDBJ whole genome shotgun (WGS) entry which is preliminary data.</text>
</comment>
<evidence type="ECO:0000313" key="2">
    <source>
        <dbReference type="EMBL" id="MDQ2095061.1"/>
    </source>
</evidence>
<reference evidence="2" key="2">
    <citation type="submission" date="2023-04" db="EMBL/GenBank/DDBJ databases">
        <title>'Rhodoalgimonas zhirmunskyi' gen. nov., isolated from a red alga.</title>
        <authorList>
            <person name="Nedashkovskaya O.I."/>
            <person name="Otstavnykh N.Y."/>
            <person name="Bystritskaya E.P."/>
            <person name="Balabanova L.A."/>
            <person name="Isaeva M.P."/>
        </authorList>
    </citation>
    <scope>NUCLEOTIDE SEQUENCE</scope>
    <source>
        <strain evidence="2">10Alg 79</strain>
    </source>
</reference>
<dbReference type="GO" id="GO:0016788">
    <property type="term" value="F:hydrolase activity, acting on ester bonds"/>
    <property type="evidence" value="ECO:0007669"/>
    <property type="project" value="UniProtKB-ARBA"/>
</dbReference>
<dbReference type="Pfam" id="PF13472">
    <property type="entry name" value="Lipase_GDSL_2"/>
    <property type="match status" value="1"/>
</dbReference>
<sequence length="180" mass="19828">MGDSSAAGVGASHQENALSGQIAQRLSKTNHLSWRLEAKTSATSQSTLNHLKILPEQHFDTAILIVGVNDVTGNVTLASWLRTQHALHAVLNQRFGVTSILRTAVPPMEHFPLLPQPLRWTLGQTARRFDRALSRLCCETPGAVHIPFDLPHRPEYAAQDGFHPSEKAYAAWSDLIVKNI</sequence>
<dbReference type="EMBL" id="JANFFA010000003">
    <property type="protein sequence ID" value="MDQ2095061.1"/>
    <property type="molecule type" value="Genomic_DNA"/>
</dbReference>
<gene>
    <name evidence="2" type="ORF">NOI20_13140</name>
</gene>
<organism evidence="2 3">
    <name type="scientific">Rhodalgimonas zhirmunskyi</name>
    <dbReference type="NCBI Taxonomy" id="2964767"/>
    <lineage>
        <taxon>Bacteria</taxon>
        <taxon>Pseudomonadati</taxon>
        <taxon>Pseudomonadota</taxon>
        <taxon>Alphaproteobacteria</taxon>
        <taxon>Rhodobacterales</taxon>
        <taxon>Roseobacteraceae</taxon>
        <taxon>Rhodalgimonas</taxon>
    </lineage>
</organism>
<dbReference type="Proteomes" id="UP001227162">
    <property type="component" value="Unassembled WGS sequence"/>
</dbReference>